<reference evidence="2" key="1">
    <citation type="submission" date="2022-11" db="UniProtKB">
        <authorList>
            <consortium name="WormBaseParasite"/>
        </authorList>
    </citation>
    <scope>IDENTIFICATION</scope>
</reference>
<protein>
    <submittedName>
        <fullName evidence="2">Uncharacterized protein</fullName>
    </submittedName>
</protein>
<proteinExistence type="predicted"/>
<evidence type="ECO:0000313" key="2">
    <source>
        <dbReference type="WBParaSite" id="PEQ_0001436201-mRNA-1"/>
    </source>
</evidence>
<accession>A0A914S645</accession>
<dbReference type="Proteomes" id="UP000887564">
    <property type="component" value="Unplaced"/>
</dbReference>
<name>A0A914S645_PAREQ</name>
<evidence type="ECO:0000313" key="1">
    <source>
        <dbReference type="Proteomes" id="UP000887564"/>
    </source>
</evidence>
<sequence>DDNAGGESSIGGAGGCGIGGGGTLKFGGKATTCGGICVVTNDVCCLSTAGLGGTGGFLSGPGANGGETVVDTGVTDAEIGV</sequence>
<organism evidence="1 2">
    <name type="scientific">Parascaris equorum</name>
    <name type="common">Equine roundworm</name>
    <dbReference type="NCBI Taxonomy" id="6256"/>
    <lineage>
        <taxon>Eukaryota</taxon>
        <taxon>Metazoa</taxon>
        <taxon>Ecdysozoa</taxon>
        <taxon>Nematoda</taxon>
        <taxon>Chromadorea</taxon>
        <taxon>Rhabditida</taxon>
        <taxon>Spirurina</taxon>
        <taxon>Ascaridomorpha</taxon>
        <taxon>Ascaridoidea</taxon>
        <taxon>Ascarididae</taxon>
        <taxon>Parascaris</taxon>
    </lineage>
</organism>
<dbReference type="WBParaSite" id="PEQ_0001436201-mRNA-1">
    <property type="protein sequence ID" value="PEQ_0001436201-mRNA-1"/>
    <property type="gene ID" value="PEQ_0001436201"/>
</dbReference>
<keyword evidence="1" id="KW-1185">Reference proteome</keyword>
<dbReference type="AlphaFoldDB" id="A0A914S645"/>